<protein>
    <submittedName>
        <fullName evidence="1">Uncharacterized protein</fullName>
    </submittedName>
</protein>
<accession>A0A078LRL0</accession>
<organism evidence="1">
    <name type="scientific">Citrobacter koseri</name>
    <name type="common">Citrobacter diversus</name>
    <dbReference type="NCBI Taxonomy" id="545"/>
    <lineage>
        <taxon>Bacteria</taxon>
        <taxon>Pseudomonadati</taxon>
        <taxon>Pseudomonadota</taxon>
        <taxon>Gammaproteobacteria</taxon>
        <taxon>Enterobacterales</taxon>
        <taxon>Enterobacteriaceae</taxon>
        <taxon>Citrobacter</taxon>
    </lineage>
</organism>
<dbReference type="EMBL" id="LK931336">
    <property type="protein sequence ID" value="CDZ86503.1"/>
    <property type="molecule type" value="Genomic_DNA"/>
</dbReference>
<dbReference type="AlphaFoldDB" id="A0A078LRL0"/>
<evidence type="ECO:0000313" key="1">
    <source>
        <dbReference type="EMBL" id="CDZ86503.1"/>
    </source>
</evidence>
<sequence>MPIHAPGVITLKIAHAQVVHMYMLAGLNRLGSETDNLPIPFHCLSDV</sequence>
<proteinExistence type="predicted"/>
<reference evidence="1" key="1">
    <citation type="submission" date="2014-06" db="EMBL/GenBank/DDBJ databases">
        <authorList>
            <person name="Urmite Genomes Urmite Genomes"/>
        </authorList>
    </citation>
    <scope>NUCLEOTIDE SEQUENCE</scope>
</reference>
<gene>
    <name evidence="1" type="ORF">BN1086_04752</name>
</gene>
<name>A0A078LRL0_CITKO</name>